<dbReference type="Proteomes" id="UP000586722">
    <property type="component" value="Unassembled WGS sequence"/>
</dbReference>
<dbReference type="InterPro" id="IPR035466">
    <property type="entry name" value="GlmS/AgaS_SIS"/>
</dbReference>
<dbReference type="PANTHER" id="PTHR10937:SF8">
    <property type="entry name" value="AMINOTRANSFERASE-RELATED"/>
    <property type="match status" value="1"/>
</dbReference>
<gene>
    <name evidence="4" type="ORF">GWI72_04885</name>
</gene>
<dbReference type="PANTHER" id="PTHR10937">
    <property type="entry name" value="GLUCOSAMINE--FRUCTOSE-6-PHOSPHATE AMINOTRANSFERASE, ISOMERIZING"/>
    <property type="match status" value="1"/>
</dbReference>
<dbReference type="CDD" id="cd05009">
    <property type="entry name" value="SIS_GlmS_GlmD_2"/>
    <property type="match status" value="1"/>
</dbReference>
<evidence type="ECO:0000313" key="4">
    <source>
        <dbReference type="EMBL" id="NBN77600.1"/>
    </source>
</evidence>
<comment type="caution">
    <text evidence="4">The sequence shown here is derived from an EMBL/GenBank/DDBJ whole genome shotgun (WGS) entry which is preliminary data.</text>
</comment>
<evidence type="ECO:0000256" key="1">
    <source>
        <dbReference type="ARBA" id="ARBA00022576"/>
    </source>
</evidence>
<dbReference type="Gene3D" id="3.40.50.10490">
    <property type="entry name" value="Glucose-6-phosphate isomerase like protein, domain 1"/>
    <property type="match status" value="2"/>
</dbReference>
<dbReference type="GO" id="GO:1901135">
    <property type="term" value="P:carbohydrate derivative metabolic process"/>
    <property type="evidence" value="ECO:0007669"/>
    <property type="project" value="InterPro"/>
</dbReference>
<dbReference type="Pfam" id="PF01380">
    <property type="entry name" value="SIS"/>
    <property type="match status" value="2"/>
</dbReference>
<evidence type="ECO:0000259" key="3">
    <source>
        <dbReference type="PROSITE" id="PS51464"/>
    </source>
</evidence>
<dbReference type="PROSITE" id="PS51464">
    <property type="entry name" value="SIS"/>
    <property type="match status" value="2"/>
</dbReference>
<dbReference type="InterPro" id="IPR001347">
    <property type="entry name" value="SIS_dom"/>
</dbReference>
<keyword evidence="1" id="KW-0808">Transferase</keyword>
<proteinExistence type="predicted"/>
<dbReference type="SUPFAM" id="SSF53697">
    <property type="entry name" value="SIS domain"/>
    <property type="match status" value="1"/>
</dbReference>
<reference evidence="5" key="1">
    <citation type="submission" date="2020-01" db="EMBL/GenBank/DDBJ databases">
        <authorList>
            <person name="Fang Y."/>
            <person name="Sun R."/>
            <person name="Nie L."/>
            <person name="He J."/>
            <person name="Hao L."/>
            <person name="Wang L."/>
            <person name="Su S."/>
            <person name="Lv E."/>
            <person name="Zhang Z."/>
            <person name="Xie R."/>
            <person name="Liu H."/>
        </authorList>
    </citation>
    <scope>NUCLEOTIDE SEQUENCE [LARGE SCALE GENOMIC DNA]</scope>
    <source>
        <strain evidence="5">XCT-53</strain>
    </source>
</reference>
<evidence type="ECO:0000313" key="5">
    <source>
        <dbReference type="Proteomes" id="UP000586722"/>
    </source>
</evidence>
<dbReference type="AlphaFoldDB" id="A0A7X5F0N4"/>
<protein>
    <submittedName>
        <fullName evidence="4">SIS domain-containing protein</fullName>
    </submittedName>
</protein>
<name>A0A7X5F0N4_9HYPH</name>
<dbReference type="InterPro" id="IPR035490">
    <property type="entry name" value="GlmS/FrlB_SIS"/>
</dbReference>
<feature type="domain" description="SIS" evidence="3">
    <location>
        <begin position="196"/>
        <end position="327"/>
    </location>
</feature>
<dbReference type="GO" id="GO:0008483">
    <property type="term" value="F:transaminase activity"/>
    <property type="evidence" value="ECO:0007669"/>
    <property type="project" value="UniProtKB-KW"/>
</dbReference>
<dbReference type="CDD" id="cd05008">
    <property type="entry name" value="SIS_GlmS_GlmD_1"/>
    <property type="match status" value="1"/>
</dbReference>
<keyword evidence="2" id="KW-0677">Repeat</keyword>
<keyword evidence="1" id="KW-0032">Aminotransferase</keyword>
<dbReference type="EMBL" id="JAABLQ010000001">
    <property type="protein sequence ID" value="NBN77600.1"/>
    <property type="molecule type" value="Genomic_DNA"/>
</dbReference>
<sequence length="342" mass="35404">MTTTTHMATEVAEIPEAAARFLTEARAPLAAAAAAMRQLDPKVIVSVARGSSDHASTYFKYAVELVAGVPVASVGPSIASIYGRTLKLAGAACVGVSQSGKSPDIVEMMRSAGAGGALTIALTNNAASPMAAVSAHALPLSAGPEQSVAATKTFVNSVVAGLALLSEWLEDEALRAAVAGLPEAFARALEQDWTPLSDRLVRAQSLYVLGRGPGFAMSNEMALKFKETSGLHAESYSAAEVLHGPAAIVGGRFPVLALGVEDAALPHVRATVERLVGQEADVFCTGLTVDGATTLPSVSGLHPIVAPLVLGVSFYKFIEQLSRRRGFNPDVPPHLKKVTETV</sequence>
<dbReference type="InterPro" id="IPR046348">
    <property type="entry name" value="SIS_dom_sf"/>
</dbReference>
<feature type="domain" description="SIS" evidence="3">
    <location>
        <begin position="32"/>
        <end position="179"/>
    </location>
</feature>
<evidence type="ECO:0000256" key="2">
    <source>
        <dbReference type="ARBA" id="ARBA00022737"/>
    </source>
</evidence>
<keyword evidence="5" id="KW-1185">Reference proteome</keyword>
<dbReference type="GO" id="GO:0097367">
    <property type="term" value="F:carbohydrate derivative binding"/>
    <property type="evidence" value="ECO:0007669"/>
    <property type="project" value="InterPro"/>
</dbReference>
<accession>A0A7X5F0N4</accession>
<organism evidence="4 5">
    <name type="scientific">Pannonibacter tanglangensis</name>
    <dbReference type="NCBI Taxonomy" id="2750084"/>
    <lineage>
        <taxon>Bacteria</taxon>
        <taxon>Pseudomonadati</taxon>
        <taxon>Pseudomonadota</taxon>
        <taxon>Alphaproteobacteria</taxon>
        <taxon>Hyphomicrobiales</taxon>
        <taxon>Stappiaceae</taxon>
        <taxon>Pannonibacter</taxon>
    </lineage>
</organism>